<evidence type="ECO:0000256" key="3">
    <source>
        <dbReference type="ARBA" id="ARBA00023163"/>
    </source>
</evidence>
<dbReference type="SUPFAM" id="SSF46689">
    <property type="entry name" value="Homeodomain-like"/>
    <property type="match status" value="1"/>
</dbReference>
<dbReference type="GO" id="GO:0003700">
    <property type="term" value="F:DNA-binding transcription factor activity"/>
    <property type="evidence" value="ECO:0007669"/>
    <property type="project" value="TreeGrafter"/>
</dbReference>
<dbReference type="Pfam" id="PF00440">
    <property type="entry name" value="TetR_N"/>
    <property type="match status" value="1"/>
</dbReference>
<evidence type="ECO:0000259" key="5">
    <source>
        <dbReference type="PROSITE" id="PS50977"/>
    </source>
</evidence>
<dbReference type="PROSITE" id="PS50977">
    <property type="entry name" value="HTH_TETR_2"/>
    <property type="match status" value="1"/>
</dbReference>
<name>A0A841C1K3_9ACTN</name>
<dbReference type="Gene3D" id="1.10.357.10">
    <property type="entry name" value="Tetracycline Repressor, domain 2"/>
    <property type="match status" value="1"/>
</dbReference>
<dbReference type="PRINTS" id="PR00455">
    <property type="entry name" value="HTHTETR"/>
</dbReference>
<evidence type="ECO:0000313" key="6">
    <source>
        <dbReference type="EMBL" id="MBB5872751.1"/>
    </source>
</evidence>
<evidence type="ECO:0000313" key="7">
    <source>
        <dbReference type="Proteomes" id="UP000587527"/>
    </source>
</evidence>
<keyword evidence="3" id="KW-0804">Transcription</keyword>
<feature type="domain" description="HTH tetR-type" evidence="5">
    <location>
        <begin position="18"/>
        <end position="78"/>
    </location>
</feature>
<dbReference type="Pfam" id="PF17754">
    <property type="entry name" value="TetR_C_14"/>
    <property type="match status" value="1"/>
</dbReference>
<sequence length="204" mass="21749">MTLVEDAPALGRRDRKKQQTRAALIQAALRLADERGLENITVEEISEAADVSSRTFFNYFSSKDDAIIGDHQADAPPLHELFAALPADIPVIGALRLALAPVIAQVQADQELWFLRMRVLAEHPALLPRLHANGAAAERDLTAAVAARTGVGPDHVFPPLIVGAVGVAVRTSMARWAACGGARPLAELLDEAFVALAGGLMDPR</sequence>
<dbReference type="PROSITE" id="PS01081">
    <property type="entry name" value="HTH_TETR_1"/>
    <property type="match status" value="1"/>
</dbReference>
<feature type="DNA-binding region" description="H-T-H motif" evidence="4">
    <location>
        <begin position="41"/>
        <end position="60"/>
    </location>
</feature>
<dbReference type="InterPro" id="IPR001647">
    <property type="entry name" value="HTH_TetR"/>
</dbReference>
<dbReference type="EMBL" id="JACHMN010000003">
    <property type="protein sequence ID" value="MBB5872751.1"/>
    <property type="molecule type" value="Genomic_DNA"/>
</dbReference>
<dbReference type="Gene3D" id="1.10.10.60">
    <property type="entry name" value="Homeodomain-like"/>
    <property type="match status" value="1"/>
</dbReference>
<organism evidence="6 7">
    <name type="scientific">Allocatelliglobosispora scoriae</name>
    <dbReference type="NCBI Taxonomy" id="643052"/>
    <lineage>
        <taxon>Bacteria</taxon>
        <taxon>Bacillati</taxon>
        <taxon>Actinomycetota</taxon>
        <taxon>Actinomycetes</taxon>
        <taxon>Micromonosporales</taxon>
        <taxon>Micromonosporaceae</taxon>
        <taxon>Allocatelliglobosispora</taxon>
    </lineage>
</organism>
<dbReference type="GO" id="GO:0000976">
    <property type="term" value="F:transcription cis-regulatory region binding"/>
    <property type="evidence" value="ECO:0007669"/>
    <property type="project" value="TreeGrafter"/>
</dbReference>
<evidence type="ECO:0000256" key="1">
    <source>
        <dbReference type="ARBA" id="ARBA00023015"/>
    </source>
</evidence>
<accession>A0A841C1K3</accession>
<evidence type="ECO:0000256" key="4">
    <source>
        <dbReference type="PROSITE-ProRule" id="PRU00335"/>
    </source>
</evidence>
<dbReference type="RefSeq" id="WP_312875448.1">
    <property type="nucleotide sequence ID" value="NZ_JACHMN010000003.1"/>
</dbReference>
<dbReference type="Proteomes" id="UP000587527">
    <property type="component" value="Unassembled WGS sequence"/>
</dbReference>
<keyword evidence="1" id="KW-0805">Transcription regulation</keyword>
<keyword evidence="7" id="KW-1185">Reference proteome</keyword>
<gene>
    <name evidence="6" type="ORF">F4553_006185</name>
</gene>
<dbReference type="PANTHER" id="PTHR30055">
    <property type="entry name" value="HTH-TYPE TRANSCRIPTIONAL REGULATOR RUTR"/>
    <property type="match status" value="1"/>
</dbReference>
<comment type="caution">
    <text evidence="6">The sequence shown here is derived from an EMBL/GenBank/DDBJ whole genome shotgun (WGS) entry which is preliminary data.</text>
</comment>
<dbReference type="InterPro" id="IPR023772">
    <property type="entry name" value="DNA-bd_HTH_TetR-type_CS"/>
</dbReference>
<reference evidence="6 7" key="1">
    <citation type="submission" date="2020-08" db="EMBL/GenBank/DDBJ databases">
        <title>Sequencing the genomes of 1000 actinobacteria strains.</title>
        <authorList>
            <person name="Klenk H.-P."/>
        </authorList>
    </citation>
    <scope>NUCLEOTIDE SEQUENCE [LARGE SCALE GENOMIC DNA]</scope>
    <source>
        <strain evidence="6 7">DSM 45362</strain>
    </source>
</reference>
<dbReference type="InterPro" id="IPR041347">
    <property type="entry name" value="MftR_C"/>
</dbReference>
<dbReference type="AlphaFoldDB" id="A0A841C1K3"/>
<protein>
    <submittedName>
        <fullName evidence="6">AcrR family transcriptional regulator</fullName>
    </submittedName>
</protein>
<dbReference type="InterPro" id="IPR009057">
    <property type="entry name" value="Homeodomain-like_sf"/>
</dbReference>
<proteinExistence type="predicted"/>
<keyword evidence="2 4" id="KW-0238">DNA-binding</keyword>
<evidence type="ECO:0000256" key="2">
    <source>
        <dbReference type="ARBA" id="ARBA00023125"/>
    </source>
</evidence>
<dbReference type="InterPro" id="IPR050109">
    <property type="entry name" value="HTH-type_TetR-like_transc_reg"/>
</dbReference>
<dbReference type="PANTHER" id="PTHR30055:SF238">
    <property type="entry name" value="MYCOFACTOCIN BIOSYNTHESIS TRANSCRIPTIONAL REGULATOR MFTR-RELATED"/>
    <property type="match status" value="1"/>
</dbReference>